<reference evidence="1" key="1">
    <citation type="journal article" date="2021" name="Proc. Natl. Acad. Sci. U.S.A.">
        <title>A Catalog of Tens of Thousands of Viruses from Human Metagenomes Reveals Hidden Associations with Chronic Diseases.</title>
        <authorList>
            <person name="Tisza M.J."/>
            <person name="Buck C.B."/>
        </authorList>
    </citation>
    <scope>NUCLEOTIDE SEQUENCE</scope>
    <source>
        <strain evidence="1">CtNEy24</strain>
    </source>
</reference>
<name>A0A8S5U0R0_9CAUD</name>
<accession>A0A8S5U0R0</accession>
<sequence length="31" mass="3544">MEGKRELCHSTMLPSTPPIFSYLSMPNFLLC</sequence>
<protein>
    <submittedName>
        <fullName evidence="1">Uncharacterized protein</fullName>
    </submittedName>
</protein>
<dbReference type="EMBL" id="BK015974">
    <property type="protein sequence ID" value="DAF88002.1"/>
    <property type="molecule type" value="Genomic_DNA"/>
</dbReference>
<evidence type="ECO:0000313" key="1">
    <source>
        <dbReference type="EMBL" id="DAF88002.1"/>
    </source>
</evidence>
<organism evidence="1">
    <name type="scientific">Siphoviridae sp. ctNEy24</name>
    <dbReference type="NCBI Taxonomy" id="2825466"/>
    <lineage>
        <taxon>Viruses</taxon>
        <taxon>Duplodnaviria</taxon>
        <taxon>Heunggongvirae</taxon>
        <taxon>Uroviricota</taxon>
        <taxon>Caudoviricetes</taxon>
    </lineage>
</organism>
<proteinExistence type="predicted"/>